<name>A0AAV4XYL3_CAEEX</name>
<evidence type="ECO:0000313" key="2">
    <source>
        <dbReference type="Proteomes" id="UP001054945"/>
    </source>
</evidence>
<accession>A0AAV4XYL3</accession>
<proteinExistence type="predicted"/>
<evidence type="ECO:0000313" key="1">
    <source>
        <dbReference type="EMBL" id="GIY98974.1"/>
    </source>
</evidence>
<protein>
    <submittedName>
        <fullName evidence="1">Uncharacterized protein</fullName>
    </submittedName>
</protein>
<dbReference type="Proteomes" id="UP001054945">
    <property type="component" value="Unassembled WGS sequence"/>
</dbReference>
<reference evidence="1 2" key="1">
    <citation type="submission" date="2021-06" db="EMBL/GenBank/DDBJ databases">
        <title>Caerostris extrusa draft genome.</title>
        <authorList>
            <person name="Kono N."/>
            <person name="Arakawa K."/>
        </authorList>
    </citation>
    <scope>NUCLEOTIDE SEQUENCE [LARGE SCALE GENOMIC DNA]</scope>
</reference>
<gene>
    <name evidence="1" type="ORF">CEXT_172131</name>
</gene>
<dbReference type="EMBL" id="BPLR01018365">
    <property type="protein sequence ID" value="GIY98974.1"/>
    <property type="molecule type" value="Genomic_DNA"/>
</dbReference>
<feature type="non-terminal residue" evidence="1">
    <location>
        <position position="1"/>
    </location>
</feature>
<comment type="caution">
    <text evidence="1">The sequence shown here is derived from an EMBL/GenBank/DDBJ whole genome shotgun (WGS) entry which is preliminary data.</text>
</comment>
<organism evidence="1 2">
    <name type="scientific">Caerostris extrusa</name>
    <name type="common">Bark spider</name>
    <name type="synonym">Caerostris bankana</name>
    <dbReference type="NCBI Taxonomy" id="172846"/>
    <lineage>
        <taxon>Eukaryota</taxon>
        <taxon>Metazoa</taxon>
        <taxon>Ecdysozoa</taxon>
        <taxon>Arthropoda</taxon>
        <taxon>Chelicerata</taxon>
        <taxon>Arachnida</taxon>
        <taxon>Araneae</taxon>
        <taxon>Araneomorphae</taxon>
        <taxon>Entelegynae</taxon>
        <taxon>Araneoidea</taxon>
        <taxon>Araneidae</taxon>
        <taxon>Caerostris</taxon>
    </lineage>
</organism>
<sequence>EKYNSYPTPTYSLRRFGHYMLEATRTHVRRRLRRQRSAHCCHQYNSRVPVLAKNIDQTIQEQTGVAF</sequence>
<dbReference type="AlphaFoldDB" id="A0AAV4XYL3"/>
<keyword evidence="2" id="KW-1185">Reference proteome</keyword>